<keyword evidence="2" id="KW-1185">Reference proteome</keyword>
<evidence type="ECO:0008006" key="3">
    <source>
        <dbReference type="Google" id="ProtNLM"/>
    </source>
</evidence>
<dbReference type="RefSeq" id="WP_290249376.1">
    <property type="nucleotide sequence ID" value="NZ_JAUFQT010000002.1"/>
</dbReference>
<accession>A0ABV5J6W6</accession>
<reference evidence="1 2" key="1">
    <citation type="submission" date="2024-09" db="EMBL/GenBank/DDBJ databases">
        <authorList>
            <person name="Sun Q."/>
            <person name="Mori K."/>
        </authorList>
    </citation>
    <scope>NUCLEOTIDE SEQUENCE [LARGE SCALE GENOMIC DNA]</scope>
    <source>
        <strain evidence="1 2">CECT 7682</strain>
    </source>
</reference>
<proteinExistence type="predicted"/>
<comment type="caution">
    <text evidence="1">The sequence shown here is derived from an EMBL/GenBank/DDBJ whole genome shotgun (WGS) entry which is preliminary data.</text>
</comment>
<evidence type="ECO:0000313" key="2">
    <source>
        <dbReference type="Proteomes" id="UP001589654"/>
    </source>
</evidence>
<evidence type="ECO:0000313" key="1">
    <source>
        <dbReference type="EMBL" id="MFB9212565.1"/>
    </source>
</evidence>
<protein>
    <recommendedName>
        <fullName evidence="3">Lipoprotein</fullName>
    </recommendedName>
</protein>
<dbReference type="Proteomes" id="UP001589654">
    <property type="component" value="Unassembled WGS sequence"/>
</dbReference>
<organism evidence="1 2">
    <name type="scientific">Echinicola jeungdonensis</name>
    <dbReference type="NCBI Taxonomy" id="709343"/>
    <lineage>
        <taxon>Bacteria</taxon>
        <taxon>Pseudomonadati</taxon>
        <taxon>Bacteroidota</taxon>
        <taxon>Cytophagia</taxon>
        <taxon>Cytophagales</taxon>
        <taxon>Cyclobacteriaceae</taxon>
        <taxon>Echinicola</taxon>
    </lineage>
</organism>
<name>A0ABV5J6W6_9BACT</name>
<gene>
    <name evidence="1" type="ORF">ACFFUR_12170</name>
</gene>
<sequence length="376" mass="44110">MKVHNYIFSAVIPLFFIFIISCSKEGDPISYVKFGDVSVNGFKSKFKEEGLLEAVNIQDEDYDSITYFYLDGDPNLKTTLWENPDGYEFDNFYSAKLNFGSDSIMFFDKKIFRPGKGEISEFKLNRIINLYKKWYGEPNLSFLNSMHHSEISKVIALYEKSQQKSLKGKLANSISARSGKNYFIIWELEMYNVMISYRSNFADSSFNNGFIKYEALNYDKIIDQKKEDIRANASLNDYIYMNLNLNTFTQGQPPFTDRLNLYIYSLRHNLPEESRNIRKFKFDVMFEDEYGDLILKINDIDFDPDSPLKSPIDGLIFTKSGGYTIFMDFNKTHEKYKDFEKLRKLRERKISNGNFDDIKIKYKVTSLIFEDGEVLK</sequence>
<dbReference type="EMBL" id="JBHMEW010000062">
    <property type="protein sequence ID" value="MFB9212565.1"/>
    <property type="molecule type" value="Genomic_DNA"/>
</dbReference>
<dbReference type="PROSITE" id="PS51257">
    <property type="entry name" value="PROKAR_LIPOPROTEIN"/>
    <property type="match status" value="1"/>
</dbReference>